<dbReference type="SMART" id="SM00091">
    <property type="entry name" value="PAS"/>
    <property type="match status" value="1"/>
</dbReference>
<dbReference type="CDD" id="cd00130">
    <property type="entry name" value="PAS"/>
    <property type="match status" value="1"/>
</dbReference>
<organism evidence="8 9">
    <name type="scientific">Fundidesulfovibrio magnetotacticus</name>
    <dbReference type="NCBI Taxonomy" id="2730080"/>
    <lineage>
        <taxon>Bacteria</taxon>
        <taxon>Pseudomonadati</taxon>
        <taxon>Thermodesulfobacteriota</taxon>
        <taxon>Desulfovibrionia</taxon>
        <taxon>Desulfovibrionales</taxon>
        <taxon>Desulfovibrionaceae</taxon>
        <taxon>Fundidesulfovibrio</taxon>
    </lineage>
</organism>
<evidence type="ECO:0000313" key="8">
    <source>
        <dbReference type="EMBL" id="GFK94668.1"/>
    </source>
</evidence>
<dbReference type="Pfam" id="PF08448">
    <property type="entry name" value="PAS_4"/>
    <property type="match status" value="1"/>
</dbReference>
<keyword evidence="2 4" id="KW-0807">Transducer</keyword>
<protein>
    <submittedName>
        <fullName evidence="8">Methyl-accepting chemotaxis protein McpQ</fullName>
    </submittedName>
</protein>
<dbReference type="Proteomes" id="UP000494245">
    <property type="component" value="Unassembled WGS sequence"/>
</dbReference>
<evidence type="ECO:0000313" key="9">
    <source>
        <dbReference type="Proteomes" id="UP000494245"/>
    </source>
</evidence>
<dbReference type="NCBIfam" id="TIGR00229">
    <property type="entry name" value="sensory_box"/>
    <property type="match status" value="1"/>
</dbReference>
<dbReference type="CDD" id="cd11386">
    <property type="entry name" value="MCP_signal"/>
    <property type="match status" value="1"/>
</dbReference>
<evidence type="ECO:0000256" key="2">
    <source>
        <dbReference type="ARBA" id="ARBA00023224"/>
    </source>
</evidence>
<dbReference type="SUPFAM" id="SSF58104">
    <property type="entry name" value="Methyl-accepting chemotaxis protein (MCP) signaling domain"/>
    <property type="match status" value="1"/>
</dbReference>
<feature type="region of interest" description="Disordered" evidence="5">
    <location>
        <begin position="507"/>
        <end position="527"/>
    </location>
</feature>
<keyword evidence="9" id="KW-1185">Reference proteome</keyword>
<dbReference type="PROSITE" id="PS50112">
    <property type="entry name" value="PAS"/>
    <property type="match status" value="1"/>
</dbReference>
<comment type="caution">
    <text evidence="8">The sequence shown here is derived from an EMBL/GenBank/DDBJ whole genome shotgun (WGS) entry which is preliminary data.</text>
</comment>
<dbReference type="GO" id="GO:0007165">
    <property type="term" value="P:signal transduction"/>
    <property type="evidence" value="ECO:0007669"/>
    <property type="project" value="UniProtKB-KW"/>
</dbReference>
<evidence type="ECO:0000256" key="4">
    <source>
        <dbReference type="PROSITE-ProRule" id="PRU00284"/>
    </source>
</evidence>
<name>A0A6V8LWL8_9BACT</name>
<dbReference type="SMART" id="SM00283">
    <property type="entry name" value="MA"/>
    <property type="match status" value="1"/>
</dbReference>
<evidence type="ECO:0000259" key="6">
    <source>
        <dbReference type="PROSITE" id="PS50111"/>
    </source>
</evidence>
<reference evidence="8 9" key="1">
    <citation type="submission" date="2020-04" db="EMBL/GenBank/DDBJ databases">
        <authorList>
            <consortium name="Desulfovibrio sp. FSS-1 genome sequencing consortium"/>
            <person name="Shimoshige H."/>
            <person name="Kobayashi H."/>
            <person name="Maekawa T."/>
        </authorList>
    </citation>
    <scope>NUCLEOTIDE SEQUENCE [LARGE SCALE GENOMIC DNA]</scope>
    <source>
        <strain evidence="8 9">SIID29052-01</strain>
    </source>
</reference>
<dbReference type="GO" id="GO:0016020">
    <property type="term" value="C:membrane"/>
    <property type="evidence" value="ECO:0007669"/>
    <property type="project" value="UniProtKB-SubCell"/>
</dbReference>
<dbReference type="Gene3D" id="3.30.450.20">
    <property type="entry name" value="PAS domain"/>
    <property type="match status" value="1"/>
</dbReference>
<dbReference type="AlphaFoldDB" id="A0A6V8LWL8"/>
<feature type="domain" description="Methyl-accepting transducer" evidence="6">
    <location>
        <begin position="234"/>
        <end position="470"/>
    </location>
</feature>
<gene>
    <name evidence="8" type="primary">mcpQ_13</name>
    <name evidence="8" type="ORF">NNJEOMEG_02515</name>
</gene>
<dbReference type="EMBL" id="BLTE01000011">
    <property type="protein sequence ID" value="GFK94668.1"/>
    <property type="molecule type" value="Genomic_DNA"/>
</dbReference>
<evidence type="ECO:0000256" key="5">
    <source>
        <dbReference type="SAM" id="MobiDB-lite"/>
    </source>
</evidence>
<evidence type="ECO:0000256" key="3">
    <source>
        <dbReference type="ARBA" id="ARBA00029447"/>
    </source>
</evidence>
<sequence length="527" mass="55313">MNPTLGIWTLGLGLSACVLAVHFIGNLYAALALCAAGLLAAWRIAAAVQAPLERLRAGLEKLHANPRDFLLDEVDSWKALGPLGELASRVVRHNMERRIYYRGAVDAVGAPFLMAGADGRITHASQSLLDFLGRPAADVLGKSVGQAVYGKDTGSLTEQVLRSCSKVSDERAITLWNGRQHEVHVYIDCIRQKQGEALGVVMSLVDLTEANARKRQVEEAGERMLAVASEVDQLAQRMAAAAEELSATADEQARGAVKQKQESETVATAMEEMTATVLEVAKNAAKASTGAEQADHAAEAGTARVREAVEGIHQVAGSTARLGQVLQALDGRAAEIGRIIGVINDIADQTNLLALNAAIEAARAGEAGRGFAVVADEVRKLAEKTMVATREVESSILEIQNGSRNAVASMRETEEQVGASTVSTQQAGTALEEIRGRIRDMVSEVTQIATAAEEQSAAAEEINRSIEDIAQLSAQAQDGSAQTAQATRDLAGLSQDLLGLSGQLAGGGGAVGSLPGSASPRTALPRR</sequence>
<dbReference type="Gene3D" id="1.10.287.950">
    <property type="entry name" value="Methyl-accepting chemotaxis protein"/>
    <property type="match status" value="1"/>
</dbReference>
<evidence type="ECO:0000256" key="1">
    <source>
        <dbReference type="ARBA" id="ARBA00004370"/>
    </source>
</evidence>
<dbReference type="InterPro" id="IPR013656">
    <property type="entry name" value="PAS_4"/>
</dbReference>
<dbReference type="GO" id="GO:0006935">
    <property type="term" value="P:chemotaxis"/>
    <property type="evidence" value="ECO:0007669"/>
    <property type="project" value="UniProtKB-ARBA"/>
</dbReference>
<dbReference type="InterPro" id="IPR000014">
    <property type="entry name" value="PAS"/>
</dbReference>
<comment type="similarity">
    <text evidence="3">Belongs to the methyl-accepting chemotaxis (MCP) protein family.</text>
</comment>
<dbReference type="PANTHER" id="PTHR32089:SF112">
    <property type="entry name" value="LYSOZYME-LIKE PROTEIN-RELATED"/>
    <property type="match status" value="1"/>
</dbReference>
<dbReference type="Pfam" id="PF00015">
    <property type="entry name" value="MCPsignal"/>
    <property type="match status" value="1"/>
</dbReference>
<dbReference type="InterPro" id="IPR004089">
    <property type="entry name" value="MCPsignal_dom"/>
</dbReference>
<dbReference type="FunFam" id="1.10.287.950:FF:000001">
    <property type="entry name" value="Methyl-accepting chemotaxis sensory transducer"/>
    <property type="match status" value="1"/>
</dbReference>
<feature type="domain" description="PAS" evidence="7">
    <location>
        <begin position="97"/>
        <end position="160"/>
    </location>
</feature>
<dbReference type="RefSeq" id="WP_173084958.1">
    <property type="nucleotide sequence ID" value="NZ_BLTE01000011.1"/>
</dbReference>
<dbReference type="InterPro" id="IPR035965">
    <property type="entry name" value="PAS-like_dom_sf"/>
</dbReference>
<proteinExistence type="inferred from homology"/>
<reference evidence="8 9" key="2">
    <citation type="submission" date="2020-05" db="EMBL/GenBank/DDBJ databases">
        <title>Draft genome sequence of Desulfovibrio sp. strainFSS-1.</title>
        <authorList>
            <person name="Shimoshige H."/>
            <person name="Kobayashi H."/>
            <person name="Maekawa T."/>
        </authorList>
    </citation>
    <scope>NUCLEOTIDE SEQUENCE [LARGE SCALE GENOMIC DNA]</scope>
    <source>
        <strain evidence="8 9">SIID29052-01</strain>
    </source>
</reference>
<evidence type="ECO:0000259" key="7">
    <source>
        <dbReference type="PROSITE" id="PS50112"/>
    </source>
</evidence>
<dbReference type="PROSITE" id="PS50111">
    <property type="entry name" value="CHEMOTAXIS_TRANSDUC_2"/>
    <property type="match status" value="1"/>
</dbReference>
<dbReference type="SUPFAM" id="SSF55785">
    <property type="entry name" value="PYP-like sensor domain (PAS domain)"/>
    <property type="match status" value="1"/>
</dbReference>
<dbReference type="PANTHER" id="PTHR32089">
    <property type="entry name" value="METHYL-ACCEPTING CHEMOTAXIS PROTEIN MCPB"/>
    <property type="match status" value="1"/>
</dbReference>
<accession>A0A6V8LWL8</accession>
<comment type="subcellular location">
    <subcellularLocation>
        <location evidence="1">Membrane</location>
    </subcellularLocation>
</comment>